<reference evidence="1" key="1">
    <citation type="submission" date="2022-03" db="EMBL/GenBank/DDBJ databases">
        <authorList>
            <person name="Sayadi A."/>
        </authorList>
    </citation>
    <scope>NUCLEOTIDE SEQUENCE</scope>
</reference>
<evidence type="ECO:0000313" key="1">
    <source>
        <dbReference type="EMBL" id="CAH1955539.1"/>
    </source>
</evidence>
<sequence>MIVFHISTITLMMKNIEFTLQTKVKQTKMKQMKIKQKITIL</sequence>
<keyword evidence="2" id="KW-1185">Reference proteome</keyword>
<organism evidence="1 2">
    <name type="scientific">Acanthoscelides obtectus</name>
    <name type="common">Bean weevil</name>
    <name type="synonym">Bruchus obtectus</name>
    <dbReference type="NCBI Taxonomy" id="200917"/>
    <lineage>
        <taxon>Eukaryota</taxon>
        <taxon>Metazoa</taxon>
        <taxon>Ecdysozoa</taxon>
        <taxon>Arthropoda</taxon>
        <taxon>Hexapoda</taxon>
        <taxon>Insecta</taxon>
        <taxon>Pterygota</taxon>
        <taxon>Neoptera</taxon>
        <taxon>Endopterygota</taxon>
        <taxon>Coleoptera</taxon>
        <taxon>Polyphaga</taxon>
        <taxon>Cucujiformia</taxon>
        <taxon>Chrysomeloidea</taxon>
        <taxon>Chrysomelidae</taxon>
        <taxon>Bruchinae</taxon>
        <taxon>Bruchini</taxon>
        <taxon>Acanthoscelides</taxon>
    </lineage>
</organism>
<dbReference type="EMBL" id="CAKOFQ010006661">
    <property type="protein sequence ID" value="CAH1955539.1"/>
    <property type="molecule type" value="Genomic_DNA"/>
</dbReference>
<comment type="caution">
    <text evidence="1">The sequence shown here is derived from an EMBL/GenBank/DDBJ whole genome shotgun (WGS) entry which is preliminary data.</text>
</comment>
<protein>
    <submittedName>
        <fullName evidence="1">Uncharacterized protein</fullName>
    </submittedName>
</protein>
<proteinExistence type="predicted"/>
<gene>
    <name evidence="1" type="ORF">ACAOBT_LOCUS1105</name>
</gene>
<accession>A0A9P0JLZ1</accession>
<dbReference type="Proteomes" id="UP001152888">
    <property type="component" value="Unassembled WGS sequence"/>
</dbReference>
<evidence type="ECO:0000313" key="2">
    <source>
        <dbReference type="Proteomes" id="UP001152888"/>
    </source>
</evidence>
<name>A0A9P0JLZ1_ACAOB</name>
<dbReference type="AlphaFoldDB" id="A0A9P0JLZ1"/>